<feature type="transmembrane region" description="Helical" evidence="2">
    <location>
        <begin position="55"/>
        <end position="76"/>
    </location>
</feature>
<feature type="compositionally biased region" description="Pro residues" evidence="1">
    <location>
        <begin position="7"/>
        <end position="21"/>
    </location>
</feature>
<dbReference type="RefSeq" id="WP_165231974.1">
    <property type="nucleotide sequence ID" value="NZ_JAAKZV010000010.1"/>
</dbReference>
<evidence type="ECO:0000256" key="1">
    <source>
        <dbReference type="SAM" id="MobiDB-lite"/>
    </source>
</evidence>
<feature type="region of interest" description="Disordered" evidence="1">
    <location>
        <begin position="1"/>
        <end position="21"/>
    </location>
</feature>
<reference evidence="3 4" key="1">
    <citation type="submission" date="2020-02" db="EMBL/GenBank/DDBJ databases">
        <title>Whole-genome analyses of novel actinobacteria.</title>
        <authorList>
            <person name="Sahin N."/>
        </authorList>
    </citation>
    <scope>NUCLEOTIDE SEQUENCE [LARGE SCALE GENOMIC DNA]</scope>
    <source>
        <strain evidence="3 4">A7024</strain>
    </source>
</reference>
<keyword evidence="2" id="KW-1133">Transmembrane helix</keyword>
<dbReference type="AlphaFoldDB" id="A0A6G4TUD6"/>
<evidence type="ECO:0000313" key="4">
    <source>
        <dbReference type="Proteomes" id="UP000481583"/>
    </source>
</evidence>
<keyword evidence="4" id="KW-1185">Reference proteome</keyword>
<evidence type="ECO:0000256" key="2">
    <source>
        <dbReference type="SAM" id="Phobius"/>
    </source>
</evidence>
<evidence type="ECO:0000313" key="3">
    <source>
        <dbReference type="EMBL" id="NGN63160.1"/>
    </source>
</evidence>
<dbReference type="Proteomes" id="UP000481583">
    <property type="component" value="Unassembled WGS sequence"/>
</dbReference>
<gene>
    <name evidence="3" type="ORF">G5C51_04460</name>
</gene>
<protein>
    <submittedName>
        <fullName evidence="3">Uncharacterized protein</fullName>
    </submittedName>
</protein>
<proteinExistence type="predicted"/>
<accession>A0A6G4TUD6</accession>
<feature type="transmembrane region" description="Helical" evidence="2">
    <location>
        <begin position="25"/>
        <end position="48"/>
    </location>
</feature>
<comment type="caution">
    <text evidence="3">The sequence shown here is derived from an EMBL/GenBank/DDBJ whole genome shotgun (WGS) entry which is preliminary data.</text>
</comment>
<keyword evidence="2" id="KW-0472">Membrane</keyword>
<organism evidence="3 4">
    <name type="scientific">Streptomyces coryli</name>
    <dbReference type="NCBI Taxonomy" id="1128680"/>
    <lineage>
        <taxon>Bacteria</taxon>
        <taxon>Bacillati</taxon>
        <taxon>Actinomycetota</taxon>
        <taxon>Actinomycetes</taxon>
        <taxon>Kitasatosporales</taxon>
        <taxon>Streptomycetaceae</taxon>
        <taxon>Streptomyces</taxon>
    </lineage>
</organism>
<name>A0A6G4TUD6_9ACTN</name>
<keyword evidence="2" id="KW-0812">Transmembrane</keyword>
<sequence>MSAEPTTPHPQSPAPEPPPGARPLLSLHAFTVLLGAAVIGAIAAGLAYAQDHSTADAAIAGGGLFLVAVPGLHHLIG</sequence>
<dbReference type="EMBL" id="JAAKZV010000010">
    <property type="protein sequence ID" value="NGN63160.1"/>
    <property type="molecule type" value="Genomic_DNA"/>
</dbReference>